<sequence>GNNVGLLDSSTVDASGTNGGGDVLVGGDQQGQNPAIHNAEFLYMGAGSRIIADALDIGRGGKIITFANNTARVYGNLLARGGVNGGNGGFIETSGKQGFEILMAPDISARADNGTSEGGLWLIDPLDITIQNGDGANDADFSTTGLTIYTSNGGAAVIETATLLTGLGNGSVEVVTGPGGDGNGNITFNAVLDYSGIDPGRSLTLKAFNNIDFMNGSSISSSGSGLGVILKAGDNNPGAGNIVFGTGTSINTNGANFTASGNNFNSGNAIIDVGGGSINLDGISGAVRLGNLSANDIFSDLLIQDASSITQQAGTIINIGRDLLLGNSLTTDVMLDQPMNTLGARRIVVKANDVTLTGTGNIIFDTGTNIKNSLNVTATSGRIDTTPTGSIIVSNEDNNAIATFNATGNVTFSGNNNFNLVNVESADNVTLNDSTGGIALSANNGAGTGGVTGDLTVSASGGDITNFGEINVGGTTNLTVDQGQSILLGNAANTLAGIITLNAGGDGSFGNITLSNTSAIDLQGLSVNNNLIV</sequence>
<dbReference type="InterPro" id="IPR043709">
    <property type="entry name" value="DUF5649"/>
</dbReference>
<evidence type="ECO:0008006" key="3">
    <source>
        <dbReference type="Google" id="ProtNLM"/>
    </source>
</evidence>
<feature type="non-terminal residue" evidence="2">
    <location>
        <position position="533"/>
    </location>
</feature>
<dbReference type="AlphaFoldDB" id="A0A3B0XWC3"/>
<name>A0A3B0XWC3_9ZZZZ</name>
<evidence type="ECO:0000313" key="2">
    <source>
        <dbReference type="EMBL" id="VAW72665.1"/>
    </source>
</evidence>
<feature type="non-terminal residue" evidence="2">
    <location>
        <position position="1"/>
    </location>
</feature>
<gene>
    <name evidence="2" type="ORF">MNBD_GAMMA10-1162</name>
</gene>
<dbReference type="Gene3D" id="2.160.20.10">
    <property type="entry name" value="Single-stranded right-handed beta-helix, Pectin lyase-like"/>
    <property type="match status" value="1"/>
</dbReference>
<feature type="compositionally biased region" description="Polar residues" evidence="1">
    <location>
        <begin position="1"/>
        <end position="16"/>
    </location>
</feature>
<organism evidence="2">
    <name type="scientific">hydrothermal vent metagenome</name>
    <dbReference type="NCBI Taxonomy" id="652676"/>
    <lineage>
        <taxon>unclassified sequences</taxon>
        <taxon>metagenomes</taxon>
        <taxon>ecological metagenomes</taxon>
    </lineage>
</organism>
<protein>
    <recommendedName>
        <fullName evidence="3">S-layer family protein</fullName>
    </recommendedName>
</protein>
<dbReference type="EMBL" id="UOFJ01000678">
    <property type="protein sequence ID" value="VAW72665.1"/>
    <property type="molecule type" value="Genomic_DNA"/>
</dbReference>
<evidence type="ECO:0000256" key="1">
    <source>
        <dbReference type="SAM" id="MobiDB-lite"/>
    </source>
</evidence>
<accession>A0A3B0XWC3</accession>
<feature type="region of interest" description="Disordered" evidence="1">
    <location>
        <begin position="1"/>
        <end position="30"/>
    </location>
</feature>
<proteinExistence type="predicted"/>
<dbReference type="InterPro" id="IPR012334">
    <property type="entry name" value="Pectin_lyas_fold"/>
</dbReference>
<dbReference type="Pfam" id="PF18886">
    <property type="entry name" value="DUF5649"/>
    <property type="match status" value="1"/>
</dbReference>
<reference evidence="2" key="1">
    <citation type="submission" date="2018-06" db="EMBL/GenBank/DDBJ databases">
        <authorList>
            <person name="Zhirakovskaya E."/>
        </authorList>
    </citation>
    <scope>NUCLEOTIDE SEQUENCE</scope>
</reference>